<gene>
    <name evidence="2" type="ORF">GA0070622_0736</name>
</gene>
<dbReference type="AlphaFoldDB" id="A0A1A9B3Z4"/>
<dbReference type="NCBIfam" id="TIGR01764">
    <property type="entry name" value="excise"/>
    <property type="match status" value="1"/>
</dbReference>
<proteinExistence type="predicted"/>
<dbReference type="InterPro" id="IPR041657">
    <property type="entry name" value="HTH_17"/>
</dbReference>
<evidence type="ECO:0000313" key="2">
    <source>
        <dbReference type="EMBL" id="SBT63771.1"/>
    </source>
</evidence>
<dbReference type="InterPro" id="IPR010093">
    <property type="entry name" value="SinI_DNA-bd"/>
</dbReference>
<evidence type="ECO:0000259" key="1">
    <source>
        <dbReference type="Pfam" id="PF12728"/>
    </source>
</evidence>
<keyword evidence="3" id="KW-1185">Reference proteome</keyword>
<dbReference type="OrthoDB" id="9806039at2"/>
<protein>
    <submittedName>
        <fullName evidence="2">DNA binding domain-containing protein, excisionase family</fullName>
    </submittedName>
</protein>
<dbReference type="Proteomes" id="UP000199558">
    <property type="component" value="Unassembled WGS sequence"/>
</dbReference>
<organism evidence="2 3">
    <name type="scientific">Micromonospora sediminicola</name>
    <dbReference type="NCBI Taxonomy" id="946078"/>
    <lineage>
        <taxon>Bacteria</taxon>
        <taxon>Bacillati</taxon>
        <taxon>Actinomycetota</taxon>
        <taxon>Actinomycetes</taxon>
        <taxon>Micromonosporales</taxon>
        <taxon>Micromonosporaceae</taxon>
        <taxon>Micromonospora</taxon>
    </lineage>
</organism>
<dbReference type="Pfam" id="PF12728">
    <property type="entry name" value="HTH_17"/>
    <property type="match status" value="1"/>
</dbReference>
<sequence length="72" mass="8029">MPTTLTAPERKALYRIPEAMTLLSLSRSVIYEQIRSGRLRTVRQGRTRLVPAAAITAYVDLLELEATKGGTR</sequence>
<name>A0A1A9B3Z4_9ACTN</name>
<dbReference type="GO" id="GO:0003677">
    <property type="term" value="F:DNA binding"/>
    <property type="evidence" value="ECO:0007669"/>
    <property type="project" value="InterPro"/>
</dbReference>
<feature type="domain" description="Helix-turn-helix" evidence="1">
    <location>
        <begin position="13"/>
        <end position="59"/>
    </location>
</feature>
<evidence type="ECO:0000313" key="3">
    <source>
        <dbReference type="Proteomes" id="UP000199558"/>
    </source>
</evidence>
<accession>A0A1A9B3Z4</accession>
<dbReference type="RefSeq" id="WP_091568535.1">
    <property type="nucleotide sequence ID" value="NZ_FLRH01000003.1"/>
</dbReference>
<dbReference type="STRING" id="946078.GA0070622_0736"/>
<reference evidence="3" key="1">
    <citation type="submission" date="2016-06" db="EMBL/GenBank/DDBJ databases">
        <authorList>
            <person name="Varghese N."/>
            <person name="Submissions Spin"/>
        </authorList>
    </citation>
    <scope>NUCLEOTIDE SEQUENCE [LARGE SCALE GENOMIC DNA]</scope>
    <source>
        <strain evidence="3">DSM 45794</strain>
    </source>
</reference>
<dbReference type="EMBL" id="FLRH01000003">
    <property type="protein sequence ID" value="SBT63771.1"/>
    <property type="molecule type" value="Genomic_DNA"/>
</dbReference>